<proteinExistence type="predicted"/>
<protein>
    <submittedName>
        <fullName evidence="1">Uncharacterized protein</fullName>
    </submittedName>
</protein>
<evidence type="ECO:0000313" key="1">
    <source>
        <dbReference type="EMBL" id="AAZ24761.1"/>
    </source>
</evidence>
<gene>
    <name evidence="1" type="ordered locus">CPS_1659</name>
</gene>
<evidence type="ECO:0000313" key="2">
    <source>
        <dbReference type="Proteomes" id="UP000000547"/>
    </source>
</evidence>
<dbReference type="HOGENOM" id="CLU_3402959_0_0_6"/>
<reference evidence="1" key="1">
    <citation type="journal article" date="2005" name="Proc. Natl. Acad. Sci. U.S.A.">
        <title>The psychrophilic lifestyle as revealed by the genome sequence of Colwellia psychrerythraea 34H through genomic and proteomic analyses.</title>
        <authorList>
            <person name="Methe B.A."/>
            <person name="Nelson K.E."/>
            <person name="Deming J.W."/>
            <person name="Momen B."/>
            <person name="Melamud E."/>
            <person name="Zhang X."/>
            <person name="Moult J."/>
            <person name="Madupu R."/>
            <person name="Nelson W.C."/>
            <person name="Dodson R.J."/>
            <person name="Brinkac L.M."/>
            <person name="Daugherty S.C."/>
            <person name="Durkin A.S."/>
            <person name="DeBoy R.T."/>
            <person name="Kolonay J.F."/>
            <person name="Sullivan S.A."/>
            <person name="Zhou L."/>
            <person name="Davidsen T.M."/>
            <person name="Wu M."/>
            <person name="Huston A.L."/>
            <person name="Lewis M."/>
            <person name="Weaver B."/>
            <person name="Weidman J.F."/>
            <person name="Khouri H."/>
            <person name="Utterback T.R."/>
            <person name="Feldblyum T.V."/>
            <person name="Fraser C.M."/>
        </authorList>
    </citation>
    <scope>NUCLEOTIDE SEQUENCE [LARGE SCALE GENOMIC DNA]</scope>
    <source>
        <strain evidence="1">34H</strain>
    </source>
</reference>
<organism evidence="1 2">
    <name type="scientific">Colwellia psychrerythraea (strain 34H / ATCC BAA-681)</name>
    <name type="common">Vibrio psychroerythus</name>
    <dbReference type="NCBI Taxonomy" id="167879"/>
    <lineage>
        <taxon>Bacteria</taxon>
        <taxon>Pseudomonadati</taxon>
        <taxon>Pseudomonadota</taxon>
        <taxon>Gammaproteobacteria</taxon>
        <taxon>Alteromonadales</taxon>
        <taxon>Colwelliaceae</taxon>
        <taxon>Colwellia</taxon>
    </lineage>
</organism>
<dbReference type="Proteomes" id="UP000000547">
    <property type="component" value="Chromosome"/>
</dbReference>
<accession>Q484W8</accession>
<name>Q484W8_COLP3</name>
<dbReference type="AlphaFoldDB" id="Q484W8"/>
<dbReference type="EMBL" id="CP000083">
    <property type="protein sequence ID" value="AAZ24761.1"/>
    <property type="molecule type" value="Genomic_DNA"/>
</dbReference>
<dbReference type="KEGG" id="cps:CPS_1659"/>
<sequence>MITYLQMSNTLTNKEATTMPKIFIFKYKKL</sequence>